<name>A0A2U2I617_9BURK</name>
<dbReference type="InterPro" id="IPR052920">
    <property type="entry name" value="DNA-binding_regulatory"/>
</dbReference>
<dbReference type="SUPFAM" id="SSF53474">
    <property type="entry name" value="alpha/beta-Hydrolases"/>
    <property type="match status" value="1"/>
</dbReference>
<gene>
    <name evidence="2" type="ORF">C7C56_003225</name>
</gene>
<evidence type="ECO:0000313" key="2">
    <source>
        <dbReference type="EMBL" id="PWF55200.1"/>
    </source>
</evidence>
<dbReference type="Gene3D" id="3.40.50.1820">
    <property type="entry name" value="alpha/beta hydrolase"/>
    <property type="match status" value="1"/>
</dbReference>
<comment type="caution">
    <text evidence="2">The sequence shown here is derived from an EMBL/GenBank/DDBJ whole genome shotgun (WGS) entry which is preliminary data.</text>
</comment>
<dbReference type="PANTHER" id="PTHR43358:SF4">
    <property type="entry name" value="ALPHA_BETA HYDROLASE FOLD-1 DOMAIN-CONTAINING PROTEIN"/>
    <property type="match status" value="1"/>
</dbReference>
<organism evidence="2 3">
    <name type="scientific">Massilia glaciei</name>
    <dbReference type="NCBI Taxonomy" id="1524097"/>
    <lineage>
        <taxon>Bacteria</taxon>
        <taxon>Pseudomonadati</taxon>
        <taxon>Pseudomonadota</taxon>
        <taxon>Betaproteobacteria</taxon>
        <taxon>Burkholderiales</taxon>
        <taxon>Oxalobacteraceae</taxon>
        <taxon>Telluria group</taxon>
        <taxon>Massilia</taxon>
    </lineage>
</organism>
<keyword evidence="3" id="KW-1185">Reference proteome</keyword>
<dbReference type="AlphaFoldDB" id="A0A2U2I617"/>
<feature type="region of interest" description="Disordered" evidence="1">
    <location>
        <begin position="284"/>
        <end position="307"/>
    </location>
</feature>
<dbReference type="PANTHER" id="PTHR43358">
    <property type="entry name" value="ALPHA/BETA-HYDROLASE"/>
    <property type="match status" value="1"/>
</dbReference>
<dbReference type="RefSeq" id="WP_106756055.1">
    <property type="nucleotide sequence ID" value="NZ_PXWF02000042.1"/>
</dbReference>
<accession>A0A2U2I617</accession>
<evidence type="ECO:0000313" key="3">
    <source>
        <dbReference type="Proteomes" id="UP000241421"/>
    </source>
</evidence>
<evidence type="ECO:0000256" key="1">
    <source>
        <dbReference type="SAM" id="MobiDB-lite"/>
    </source>
</evidence>
<dbReference type="Proteomes" id="UP000241421">
    <property type="component" value="Unassembled WGS sequence"/>
</dbReference>
<dbReference type="EMBL" id="PXWF02000042">
    <property type="protein sequence ID" value="PWF55200.1"/>
    <property type="molecule type" value="Genomic_DNA"/>
</dbReference>
<reference evidence="2 3" key="1">
    <citation type="submission" date="2018-04" db="EMBL/GenBank/DDBJ databases">
        <title>Massilia violaceinigra sp. nov., a novel purple-pigmented bacterium isolated from Tianshan glacier, Xinjiang, China.</title>
        <authorList>
            <person name="Wang H."/>
        </authorList>
    </citation>
    <scope>NUCLEOTIDE SEQUENCE [LARGE SCALE GENOMIC DNA]</scope>
    <source>
        <strain evidence="2 3">B448-2</strain>
    </source>
</reference>
<dbReference type="OrthoDB" id="9798884at2"/>
<dbReference type="InterPro" id="IPR029058">
    <property type="entry name" value="AB_hydrolase_fold"/>
</dbReference>
<proteinExistence type="predicted"/>
<protein>
    <submittedName>
        <fullName evidence="2">Alpha/beta hydrolase</fullName>
    </submittedName>
</protein>
<dbReference type="GO" id="GO:0016787">
    <property type="term" value="F:hydrolase activity"/>
    <property type="evidence" value="ECO:0007669"/>
    <property type="project" value="UniProtKB-KW"/>
</dbReference>
<keyword evidence="2" id="KW-0378">Hydrolase</keyword>
<sequence length="307" mass="32529">MYAFATLVLAAVVAIIVAGDRLSDPVLRTIGSAPPDMHAAPALISVAAGESVAGWFVRGVPGRGAVPLLHGVRSDRRQMAARARFLTKAGYAVMLIDLSAQGESSAGRITFGVRESVGVKAALEYLRGELPDEQLGVIGVSLGAAAFVMAHAAPALDAVVLESMYATIEDAVEDRLAIRLGTPGRMLSPLLLWQLPIRLGVSADQMRPLEHMGGLSSPLLIASGMLDRHTPFGETERLFEAANAPKELWLVRGAKHVDLRAFAPQDYEARILAFLIKHMAGSDGRAESRTGSVPRMQKGSPAEAVTP</sequence>